<organism evidence="2 3">
    <name type="scientific">Amycolatopsis xylanica</name>
    <dbReference type="NCBI Taxonomy" id="589385"/>
    <lineage>
        <taxon>Bacteria</taxon>
        <taxon>Bacillati</taxon>
        <taxon>Actinomycetota</taxon>
        <taxon>Actinomycetes</taxon>
        <taxon>Pseudonocardiales</taxon>
        <taxon>Pseudonocardiaceae</taxon>
        <taxon>Amycolatopsis</taxon>
    </lineage>
</organism>
<dbReference type="Pfam" id="PF02720">
    <property type="entry name" value="DUF222"/>
    <property type="match status" value="1"/>
</dbReference>
<feature type="domain" description="HNH nuclease" evidence="1">
    <location>
        <begin position="308"/>
        <end position="360"/>
    </location>
</feature>
<evidence type="ECO:0000313" key="3">
    <source>
        <dbReference type="Proteomes" id="UP000199515"/>
    </source>
</evidence>
<dbReference type="InterPro" id="IPR003870">
    <property type="entry name" value="DUF222"/>
</dbReference>
<name>A0A1H3JH22_9PSEU</name>
<accession>A0A1H3JH22</accession>
<dbReference type="EMBL" id="FNON01000005">
    <property type="protein sequence ID" value="SDY38889.1"/>
    <property type="molecule type" value="Genomic_DNA"/>
</dbReference>
<dbReference type="OrthoDB" id="5241234at2"/>
<sequence length="401" mass="44682">MNEQRRHSPYTGQPPSALLTADLSPLSADKRLDVIAAADEARSQAEAAYLRSVDGFAEAVKDPREAVDLLAVERKISTVRADRDIALARKLLHLLPATFAALAEGRLNRARVDMIDRATTGLSDETARAVDAAISELAWLKNPQQLGYLLRRTILAIDPDGAAHRRATAKKNRRVSVENDYDGMATQHWHDTAENINAVQDRIDTIARELRRKRDPRTMNELRADIMRDLLLGKYSSKTVAHVYVTGNASTILGLDDLPGTLRGYGAITADQLREIAFSLKATWTGVLVDDGGYPKKMAEKKYRPSAALKEFVQLRDNTCTFPACYRVADKTDYDHLRPWNLNGPTDSENGRCECRRHHLAKHSGRWKVEVGADGENIWTSATTLRSYSKTREPLVSPMPS</sequence>
<dbReference type="RefSeq" id="WP_091292608.1">
    <property type="nucleotide sequence ID" value="NZ_FNON01000005.1"/>
</dbReference>
<proteinExistence type="predicted"/>
<dbReference type="CDD" id="cd00085">
    <property type="entry name" value="HNHc"/>
    <property type="match status" value="1"/>
</dbReference>
<dbReference type="InterPro" id="IPR003615">
    <property type="entry name" value="HNH_nuc"/>
</dbReference>
<dbReference type="Gene3D" id="1.10.30.50">
    <property type="match status" value="1"/>
</dbReference>
<dbReference type="STRING" id="589385.SAMN05421504_105394"/>
<evidence type="ECO:0000259" key="1">
    <source>
        <dbReference type="SMART" id="SM00507"/>
    </source>
</evidence>
<dbReference type="SMART" id="SM00507">
    <property type="entry name" value="HNHc"/>
    <property type="match status" value="1"/>
</dbReference>
<evidence type="ECO:0000313" key="2">
    <source>
        <dbReference type="EMBL" id="SDY38889.1"/>
    </source>
</evidence>
<reference evidence="2 3" key="1">
    <citation type="submission" date="2016-10" db="EMBL/GenBank/DDBJ databases">
        <authorList>
            <person name="de Groot N.N."/>
        </authorList>
    </citation>
    <scope>NUCLEOTIDE SEQUENCE [LARGE SCALE GENOMIC DNA]</scope>
    <source>
        <strain evidence="2 3">CPCC 202699</strain>
    </source>
</reference>
<dbReference type="AlphaFoldDB" id="A0A1H3JH22"/>
<gene>
    <name evidence="2" type="ORF">SAMN05421504_105394</name>
</gene>
<keyword evidence="3" id="KW-1185">Reference proteome</keyword>
<protein>
    <recommendedName>
        <fullName evidence="1">HNH nuclease domain-containing protein</fullName>
    </recommendedName>
</protein>
<dbReference type="Proteomes" id="UP000199515">
    <property type="component" value="Unassembled WGS sequence"/>
</dbReference>